<sequence>MTTASANRSLWENEEDSNICKAIFSVGASEGTLKYTWDDILKSTQGASREDSSEESTSKKNEGGAVGLHATATPFYPSSAVTAPPHLSGSNNIETILKLISQNVYTESDVLNARQETNNFLDAELSYVEDGRRADEKKLEELSRRMVLLESIFKRQEEYLNKK</sequence>
<accession>A0A7G2CJ72</accession>
<evidence type="ECO:0000256" key="1">
    <source>
        <dbReference type="SAM" id="MobiDB-lite"/>
    </source>
</evidence>
<dbReference type="Proteomes" id="UP000515908">
    <property type="component" value="Chromosome 12"/>
</dbReference>
<dbReference type="AlphaFoldDB" id="A0A7G2CJ72"/>
<keyword evidence="3" id="KW-1185">Reference proteome</keyword>
<dbReference type="EMBL" id="LR877156">
    <property type="protein sequence ID" value="CAD2218991.1"/>
    <property type="molecule type" value="Genomic_DNA"/>
</dbReference>
<feature type="compositionally biased region" description="Basic and acidic residues" evidence="1">
    <location>
        <begin position="48"/>
        <end position="62"/>
    </location>
</feature>
<evidence type="ECO:0000313" key="3">
    <source>
        <dbReference type="Proteomes" id="UP000515908"/>
    </source>
</evidence>
<reference evidence="2 3" key="1">
    <citation type="submission" date="2020-08" db="EMBL/GenBank/DDBJ databases">
        <authorList>
            <person name="Newling K."/>
            <person name="Davey J."/>
            <person name="Forrester S."/>
        </authorList>
    </citation>
    <scope>NUCLEOTIDE SEQUENCE [LARGE SCALE GENOMIC DNA]</scope>
    <source>
        <strain evidence="3">Crithidia deanei Carvalho (ATCC PRA-265)</strain>
    </source>
</reference>
<protein>
    <submittedName>
        <fullName evidence="2">Uncharacterized protein</fullName>
    </submittedName>
</protein>
<gene>
    <name evidence="2" type="ORF">ADEAN_000648400</name>
</gene>
<evidence type="ECO:0000313" key="2">
    <source>
        <dbReference type="EMBL" id="CAD2218991.1"/>
    </source>
</evidence>
<proteinExistence type="predicted"/>
<organism evidence="2 3">
    <name type="scientific">Angomonas deanei</name>
    <dbReference type="NCBI Taxonomy" id="59799"/>
    <lineage>
        <taxon>Eukaryota</taxon>
        <taxon>Discoba</taxon>
        <taxon>Euglenozoa</taxon>
        <taxon>Kinetoplastea</taxon>
        <taxon>Metakinetoplastina</taxon>
        <taxon>Trypanosomatida</taxon>
        <taxon>Trypanosomatidae</taxon>
        <taxon>Strigomonadinae</taxon>
        <taxon>Angomonas</taxon>
    </lineage>
</organism>
<name>A0A7G2CJ72_9TRYP</name>
<dbReference type="VEuPathDB" id="TriTrypDB:ADEAN_000648400"/>
<feature type="region of interest" description="Disordered" evidence="1">
    <location>
        <begin position="45"/>
        <end position="70"/>
    </location>
</feature>